<dbReference type="InterPro" id="IPR038028">
    <property type="entry name" value="BPTF"/>
</dbReference>
<sequence length="517" mass="59423">MSARGAKRRGRPPKSSVMDRPRKFQYHLLKKPKYLVGGNSDVKGSETPNSQTSTPTASRASSPYGSEGSRRSIRARGRGRNRNSRGTPRGRANTRRGYNPDLVDYKDSDYHYGSDFGEESSGKSDHEEDVLSKDSSDSETNPKDELSDSDFSLSSFSTTSGTTKKSNISYIRNPSPVPLWLQDDIEIPPLELPKSSDDLLIPRDFAMQALSIYEVIRHFRNLVRLSPFRFEDFCAVLMCEEQTYMLAEVHIMLIKAILREEDAQQTHFGPQDQKDSVNICLFFVDAITWPEVLRQYVESDKNFDQSLVDILSSPDYPFTDVENRLKVLQFLTDQFLITNPVREDLIHEGNFTYDDHCRICHRVGDLLCCETCPAVYHLECVDPPLIDIPQEDWQCNICRAHKVTGVNDCIPDVEKSGHLCRQEHLGVDRHGRKYWFLTRRIFVENNEGECWYYSCPAQFEFLLETLDSSNYEAALCQEMLEFKDEIIRQMNITMKITNQAKGNRKCYLEMEAANMKN</sequence>
<feature type="compositionally biased region" description="Basic and acidic residues" evidence="7">
    <location>
        <begin position="103"/>
        <end position="112"/>
    </location>
</feature>
<dbReference type="Pfam" id="PF02791">
    <property type="entry name" value="DDT"/>
    <property type="match status" value="1"/>
</dbReference>
<feature type="domain" description="PHD-type" evidence="8">
    <location>
        <begin position="354"/>
        <end position="401"/>
    </location>
</feature>
<evidence type="ECO:0008006" key="11">
    <source>
        <dbReference type="Google" id="ProtNLM"/>
    </source>
</evidence>
<evidence type="ECO:0000256" key="7">
    <source>
        <dbReference type="SAM" id="MobiDB-lite"/>
    </source>
</evidence>
<dbReference type="EMBL" id="GBHO01034432">
    <property type="protein sequence ID" value="JAG09172.1"/>
    <property type="molecule type" value="Transcribed_RNA"/>
</dbReference>
<feature type="compositionally biased region" description="Basic residues" evidence="7">
    <location>
        <begin position="23"/>
        <end position="33"/>
    </location>
</feature>
<keyword evidence="5" id="KW-0539">Nucleus</keyword>
<dbReference type="SMART" id="SM00249">
    <property type="entry name" value="PHD"/>
    <property type="match status" value="1"/>
</dbReference>
<evidence type="ECO:0000256" key="2">
    <source>
        <dbReference type="ARBA" id="ARBA00022723"/>
    </source>
</evidence>
<dbReference type="CDD" id="cd15559">
    <property type="entry name" value="PHD1_BPTF"/>
    <property type="match status" value="1"/>
</dbReference>
<proteinExistence type="predicted"/>
<dbReference type="SUPFAM" id="SSF57903">
    <property type="entry name" value="FYVE/PHD zinc finger"/>
    <property type="match status" value="1"/>
</dbReference>
<feature type="domain" description="DDT" evidence="9">
    <location>
        <begin position="203"/>
        <end position="263"/>
    </location>
</feature>
<evidence type="ECO:0000259" key="9">
    <source>
        <dbReference type="PROSITE" id="PS50827"/>
    </source>
</evidence>
<dbReference type="GO" id="GO:0000978">
    <property type="term" value="F:RNA polymerase II cis-regulatory region sequence-specific DNA binding"/>
    <property type="evidence" value="ECO:0007669"/>
    <property type="project" value="TreeGrafter"/>
</dbReference>
<dbReference type="GO" id="GO:0006357">
    <property type="term" value="P:regulation of transcription by RNA polymerase II"/>
    <property type="evidence" value="ECO:0007669"/>
    <property type="project" value="InterPro"/>
</dbReference>
<dbReference type="PANTHER" id="PTHR45975">
    <property type="entry name" value="NUCLEOSOME-REMODELING FACTOR SUBUNIT BPTF"/>
    <property type="match status" value="1"/>
</dbReference>
<evidence type="ECO:0000313" key="10">
    <source>
        <dbReference type="EMBL" id="JAG09172.1"/>
    </source>
</evidence>
<gene>
    <name evidence="10" type="ORF">CM83_30772</name>
</gene>
<feature type="region of interest" description="Disordered" evidence="7">
    <location>
        <begin position="1"/>
        <end position="168"/>
    </location>
</feature>
<evidence type="ECO:0000256" key="5">
    <source>
        <dbReference type="ARBA" id="ARBA00023242"/>
    </source>
</evidence>
<keyword evidence="2" id="KW-0479">Metal-binding</keyword>
<dbReference type="AlphaFoldDB" id="A0A0A9WL59"/>
<accession>A0A0A9WL59</accession>
<evidence type="ECO:0000256" key="6">
    <source>
        <dbReference type="PROSITE-ProRule" id="PRU00146"/>
    </source>
</evidence>
<dbReference type="InterPro" id="IPR019787">
    <property type="entry name" value="Znf_PHD-finger"/>
</dbReference>
<evidence type="ECO:0000256" key="1">
    <source>
        <dbReference type="ARBA" id="ARBA00004123"/>
    </source>
</evidence>
<dbReference type="GO" id="GO:0008270">
    <property type="term" value="F:zinc ion binding"/>
    <property type="evidence" value="ECO:0007669"/>
    <property type="project" value="UniProtKB-KW"/>
</dbReference>
<reference evidence="10" key="1">
    <citation type="journal article" date="2014" name="PLoS ONE">
        <title>Transcriptome-Based Identification of ABC Transporters in the Western Tarnished Plant Bug Lygus hesperus.</title>
        <authorList>
            <person name="Hull J.J."/>
            <person name="Chaney K."/>
            <person name="Geib S.M."/>
            <person name="Fabrick J.A."/>
            <person name="Brent C.S."/>
            <person name="Walsh D."/>
            <person name="Lavine L.C."/>
        </authorList>
    </citation>
    <scope>NUCLEOTIDE SEQUENCE</scope>
</reference>
<feature type="compositionally biased region" description="Basic residues" evidence="7">
    <location>
        <begin position="1"/>
        <end position="12"/>
    </location>
</feature>
<reference evidence="10" key="2">
    <citation type="submission" date="2014-07" db="EMBL/GenBank/DDBJ databases">
        <authorList>
            <person name="Hull J."/>
        </authorList>
    </citation>
    <scope>NUCLEOTIDE SEQUENCE</scope>
</reference>
<feature type="compositionally biased region" description="Low complexity" evidence="7">
    <location>
        <begin position="149"/>
        <end position="166"/>
    </location>
</feature>
<keyword evidence="3 6" id="KW-0863">Zinc-finger</keyword>
<evidence type="ECO:0000256" key="4">
    <source>
        <dbReference type="ARBA" id="ARBA00022833"/>
    </source>
</evidence>
<dbReference type="Pfam" id="PF00628">
    <property type="entry name" value="PHD"/>
    <property type="match status" value="1"/>
</dbReference>
<feature type="compositionally biased region" description="Basic residues" evidence="7">
    <location>
        <begin position="71"/>
        <end position="83"/>
    </location>
</feature>
<dbReference type="InterPro" id="IPR013083">
    <property type="entry name" value="Znf_RING/FYVE/PHD"/>
</dbReference>
<dbReference type="InterPro" id="IPR011011">
    <property type="entry name" value="Znf_FYVE_PHD"/>
</dbReference>
<evidence type="ECO:0000259" key="8">
    <source>
        <dbReference type="PROSITE" id="PS50016"/>
    </source>
</evidence>
<dbReference type="PROSITE" id="PS01359">
    <property type="entry name" value="ZF_PHD_1"/>
    <property type="match status" value="1"/>
</dbReference>
<protein>
    <recommendedName>
        <fullName evidence="11">Nucleosome-remodeling factor subunit NURF301</fullName>
    </recommendedName>
</protein>
<dbReference type="PROSITE" id="PS50016">
    <property type="entry name" value="ZF_PHD_2"/>
    <property type="match status" value="1"/>
</dbReference>
<dbReference type="GO" id="GO:0016589">
    <property type="term" value="C:NURF complex"/>
    <property type="evidence" value="ECO:0007669"/>
    <property type="project" value="InterPro"/>
</dbReference>
<dbReference type="PROSITE" id="PS50827">
    <property type="entry name" value="DDT"/>
    <property type="match status" value="1"/>
</dbReference>
<dbReference type="SMART" id="SM00571">
    <property type="entry name" value="DDT"/>
    <property type="match status" value="1"/>
</dbReference>
<organism evidence="10">
    <name type="scientific">Lygus hesperus</name>
    <name type="common">Western plant bug</name>
    <dbReference type="NCBI Taxonomy" id="30085"/>
    <lineage>
        <taxon>Eukaryota</taxon>
        <taxon>Metazoa</taxon>
        <taxon>Ecdysozoa</taxon>
        <taxon>Arthropoda</taxon>
        <taxon>Hexapoda</taxon>
        <taxon>Insecta</taxon>
        <taxon>Pterygota</taxon>
        <taxon>Neoptera</taxon>
        <taxon>Paraneoptera</taxon>
        <taxon>Hemiptera</taxon>
        <taxon>Heteroptera</taxon>
        <taxon>Panheteroptera</taxon>
        <taxon>Cimicomorpha</taxon>
        <taxon>Miridae</taxon>
        <taxon>Mirini</taxon>
        <taxon>Lygus</taxon>
    </lineage>
</organism>
<dbReference type="Pfam" id="PF15613">
    <property type="entry name" value="WSD"/>
    <property type="match status" value="1"/>
</dbReference>
<name>A0A0A9WL59_LYGHE</name>
<keyword evidence="4" id="KW-0862">Zinc</keyword>
<dbReference type="PANTHER" id="PTHR45975:SF2">
    <property type="entry name" value="NUCLEOSOME-REMODELING FACTOR SUBUNIT BPTF"/>
    <property type="match status" value="1"/>
</dbReference>
<dbReference type="InterPro" id="IPR001965">
    <property type="entry name" value="Znf_PHD"/>
</dbReference>
<dbReference type="InterPro" id="IPR019786">
    <property type="entry name" value="Zinc_finger_PHD-type_CS"/>
</dbReference>
<comment type="subcellular location">
    <subcellularLocation>
        <location evidence="1">Nucleus</location>
    </subcellularLocation>
</comment>
<feature type="compositionally biased region" description="Low complexity" evidence="7">
    <location>
        <begin position="50"/>
        <end position="67"/>
    </location>
</feature>
<dbReference type="Gene3D" id="3.30.40.10">
    <property type="entry name" value="Zinc/RING finger domain, C3HC4 (zinc finger)"/>
    <property type="match status" value="1"/>
</dbReference>
<dbReference type="InterPro" id="IPR018501">
    <property type="entry name" value="DDT_dom"/>
</dbReference>
<feature type="compositionally biased region" description="Basic and acidic residues" evidence="7">
    <location>
        <begin position="120"/>
        <end position="146"/>
    </location>
</feature>
<dbReference type="InterPro" id="IPR028941">
    <property type="entry name" value="WHIM2_dom"/>
</dbReference>
<evidence type="ECO:0000256" key="3">
    <source>
        <dbReference type="ARBA" id="ARBA00022771"/>
    </source>
</evidence>